<keyword evidence="6" id="KW-0675">Receptor</keyword>
<keyword evidence="3 9" id="KW-1133">Transmembrane helix</keyword>
<reference evidence="12" key="1">
    <citation type="submission" date="2020-12" db="EMBL/GenBank/DDBJ databases">
        <title>Metabolic potential, ecology and presence of endohyphal bacteria is reflected in genomic diversity of Mucoromycotina.</title>
        <authorList>
            <person name="Muszewska A."/>
            <person name="Okrasinska A."/>
            <person name="Steczkiewicz K."/>
            <person name="Drgas O."/>
            <person name="Orlowska M."/>
            <person name="Perlinska-Lenart U."/>
            <person name="Aleksandrzak-Piekarczyk T."/>
            <person name="Szatraj K."/>
            <person name="Zielenkiewicz U."/>
            <person name="Pilsyk S."/>
            <person name="Malc E."/>
            <person name="Mieczkowski P."/>
            <person name="Kruszewska J.S."/>
            <person name="Biernat P."/>
            <person name="Pawlowska J."/>
        </authorList>
    </citation>
    <scope>NUCLEOTIDE SEQUENCE</scope>
    <source>
        <strain evidence="12">WA0000051536</strain>
    </source>
</reference>
<dbReference type="PRINTS" id="PR00248">
    <property type="entry name" value="GPCRMGR"/>
</dbReference>
<dbReference type="PANTHER" id="PTHR10519">
    <property type="entry name" value="GABA-B RECEPTOR"/>
    <property type="match status" value="1"/>
</dbReference>
<keyword evidence="10" id="KW-0732">Signal</keyword>
<evidence type="ECO:0000256" key="9">
    <source>
        <dbReference type="SAM" id="Phobius"/>
    </source>
</evidence>
<evidence type="ECO:0000313" key="13">
    <source>
        <dbReference type="Proteomes" id="UP000612746"/>
    </source>
</evidence>
<dbReference type="GO" id="GO:0004965">
    <property type="term" value="F:G protein-coupled GABA receptor activity"/>
    <property type="evidence" value="ECO:0007669"/>
    <property type="project" value="InterPro"/>
</dbReference>
<dbReference type="SUPFAM" id="SSF53850">
    <property type="entry name" value="Periplasmic binding protein-like II"/>
    <property type="match status" value="1"/>
</dbReference>
<dbReference type="PANTHER" id="PTHR10519:SF20">
    <property type="entry name" value="G-PROTEIN COUPLED RECEPTOR 156-RELATED"/>
    <property type="match status" value="1"/>
</dbReference>
<keyword evidence="5 9" id="KW-0472">Membrane</keyword>
<dbReference type="InterPro" id="IPR017978">
    <property type="entry name" value="GPCR_3_C"/>
</dbReference>
<feature type="transmembrane region" description="Helical" evidence="9">
    <location>
        <begin position="646"/>
        <end position="666"/>
    </location>
</feature>
<dbReference type="Gene3D" id="3.40.190.10">
    <property type="entry name" value="Periplasmic binding protein-like II"/>
    <property type="match status" value="1"/>
</dbReference>
<dbReference type="InterPro" id="IPR002455">
    <property type="entry name" value="GPCR3_GABA-B"/>
</dbReference>
<dbReference type="InterPro" id="IPR000337">
    <property type="entry name" value="GPCR_3"/>
</dbReference>
<feature type="transmembrane region" description="Helical" evidence="9">
    <location>
        <begin position="719"/>
        <end position="740"/>
    </location>
</feature>
<proteinExistence type="predicted"/>
<dbReference type="Pfam" id="PF00003">
    <property type="entry name" value="7tm_3"/>
    <property type="match status" value="1"/>
</dbReference>
<organism evidence="12 13">
    <name type="scientific">Umbelopsis vinacea</name>
    <dbReference type="NCBI Taxonomy" id="44442"/>
    <lineage>
        <taxon>Eukaryota</taxon>
        <taxon>Fungi</taxon>
        <taxon>Fungi incertae sedis</taxon>
        <taxon>Mucoromycota</taxon>
        <taxon>Mucoromycotina</taxon>
        <taxon>Umbelopsidomycetes</taxon>
        <taxon>Umbelopsidales</taxon>
        <taxon>Umbelopsidaceae</taxon>
        <taxon>Umbelopsis</taxon>
    </lineage>
</organism>
<keyword evidence="2 9" id="KW-0812">Transmembrane</keyword>
<evidence type="ECO:0000259" key="11">
    <source>
        <dbReference type="PROSITE" id="PS50259"/>
    </source>
</evidence>
<dbReference type="EMBL" id="JAEPRA010000006">
    <property type="protein sequence ID" value="KAG2183880.1"/>
    <property type="molecule type" value="Genomic_DNA"/>
</dbReference>
<feature type="transmembrane region" description="Helical" evidence="9">
    <location>
        <begin position="612"/>
        <end position="634"/>
    </location>
</feature>
<feature type="transmembrane region" description="Helical" evidence="9">
    <location>
        <begin position="678"/>
        <end position="698"/>
    </location>
</feature>
<dbReference type="OrthoDB" id="2340018at2759"/>
<evidence type="ECO:0000256" key="1">
    <source>
        <dbReference type="ARBA" id="ARBA00004141"/>
    </source>
</evidence>
<sequence length="1062" mass="118708">MRLSFSTKTLYVLCTLYAVLVAAQTTTDTTSSQVLATNTTFTTIESYIPPGLSSIQAYSSNNTFLYSVNATDLKNYDVAHYPLLNEVGFLMIGKGPTEIGFYSPYGGPGTVKILAAIMLAMNDFVVLGRDPTTKKDTSSIRLIVGDWQHDYTTFCHENNYPSPDIVVIGTTAISATASKSEILPLDKHLDEYTQQHNTLLVDSFLKYTLYDYYYTNSWWAVPLTTDTRLLFYNRTTFRTLNMTMPPPEGDWGVQYWNNWNWTTFVNYATKIRNSGLGYGYQFYGEYDEESKLMTMVARSNILDLFPTNRQCNLLSPIFNDILDNFIRPLWTPTDAGGKFPTVANPDFFTTEGNPALAKWLSEPYTNEPPGDLSIFTGQYGDGSMVGMNIDAPANTKYSSSWMNDTLTGGNTTETSEIGIGYVPASASFLGGSGLALASTSNNTEMAWNLIVQMIDPDKVYLNIINQANGLYPPYDTSASYPPWSLSPFTVAREQVSHAVPMQYPHITFPQIADFENSHVFRQLFLNVVKKNATNSQAIDEACSVMMEILAPECNSSNWYPVYGDSCQAGTQNLIVSYEWTNSSGIACKGPPTLPSPIYVPCAYAVIDTKQSIAMLSLTSLCAIISLVYAVLLYVYRRTAVVKRASFMFCELVLFGSLFIYSTVYFLAGPATTAKCELVILVVVVGFALLFGSLFCKILRVYKIFNNKGFVALRLTDWYLLKRLAAILVIEAIGLIVLARVDGGPQAVMYETYTEPQTGQSIMQAKCVYGNIGALIYIAVFNLLLIVYAVALSIATWKVPTQYNESKFVIAASYAVGFGAILLAPLIFFVTDPTARLMIIGLTIDFGVVISVSIFCLPKIYTAIQLYRQETIRRRPGDTLDRIRSRRNCTCGEKHSWWKFWRHDSDYCSSQESGRIKSKTKPSVSQFNKRKSFLQSIEEKDPETHLTSRRTIQRGNIGHVHEEDVVRSTTVNSFVVDNHKDMDDDHSEDPHDRQDNELVLLNRPVNSLSRRSLNEQRIASNSATTPLHRRNIPPAPYTTFSPLIEQKIAHCPHCGIGFDARSI</sequence>
<dbReference type="AlphaFoldDB" id="A0A8H7Q1N8"/>
<evidence type="ECO:0000313" key="12">
    <source>
        <dbReference type="EMBL" id="KAG2183880.1"/>
    </source>
</evidence>
<evidence type="ECO:0000256" key="7">
    <source>
        <dbReference type="ARBA" id="ARBA00023180"/>
    </source>
</evidence>
<dbReference type="PROSITE" id="PS50259">
    <property type="entry name" value="G_PROTEIN_RECEP_F3_4"/>
    <property type="match status" value="1"/>
</dbReference>
<dbReference type="GO" id="GO:0007214">
    <property type="term" value="P:gamma-aminobutyric acid signaling pathway"/>
    <property type="evidence" value="ECO:0007669"/>
    <property type="project" value="TreeGrafter"/>
</dbReference>
<comment type="caution">
    <text evidence="12">The sequence shown here is derived from an EMBL/GenBank/DDBJ whole genome shotgun (WGS) entry which is preliminary data.</text>
</comment>
<keyword evidence="13" id="KW-1185">Reference proteome</keyword>
<keyword evidence="8" id="KW-0807">Transducer</keyword>
<evidence type="ECO:0000256" key="10">
    <source>
        <dbReference type="SAM" id="SignalP"/>
    </source>
</evidence>
<evidence type="ECO:0000256" key="2">
    <source>
        <dbReference type="ARBA" id="ARBA00022692"/>
    </source>
</evidence>
<gene>
    <name evidence="12" type="ORF">INT44_008891</name>
</gene>
<comment type="subcellular location">
    <subcellularLocation>
        <location evidence="1">Membrane</location>
        <topology evidence="1">Multi-pass membrane protein</topology>
    </subcellularLocation>
</comment>
<protein>
    <recommendedName>
        <fullName evidence="11">G-protein coupled receptors family 3 profile domain-containing protein</fullName>
    </recommendedName>
</protein>
<feature type="transmembrane region" description="Helical" evidence="9">
    <location>
        <begin position="773"/>
        <end position="795"/>
    </location>
</feature>
<name>A0A8H7Q1N8_9FUNG</name>
<dbReference type="CDD" id="cd15047">
    <property type="entry name" value="7tmC_GABA-B-like"/>
    <property type="match status" value="1"/>
</dbReference>
<evidence type="ECO:0000256" key="4">
    <source>
        <dbReference type="ARBA" id="ARBA00023040"/>
    </source>
</evidence>
<feature type="transmembrane region" description="Helical" evidence="9">
    <location>
        <begin position="807"/>
        <end position="830"/>
    </location>
</feature>
<feature type="transmembrane region" description="Helical" evidence="9">
    <location>
        <begin position="836"/>
        <end position="857"/>
    </location>
</feature>
<evidence type="ECO:0000256" key="8">
    <source>
        <dbReference type="ARBA" id="ARBA00023224"/>
    </source>
</evidence>
<feature type="signal peptide" evidence="10">
    <location>
        <begin position="1"/>
        <end position="23"/>
    </location>
</feature>
<evidence type="ECO:0000256" key="5">
    <source>
        <dbReference type="ARBA" id="ARBA00023136"/>
    </source>
</evidence>
<keyword evidence="7" id="KW-0325">Glycoprotein</keyword>
<evidence type="ECO:0000256" key="3">
    <source>
        <dbReference type="ARBA" id="ARBA00022989"/>
    </source>
</evidence>
<accession>A0A8H7Q1N8</accession>
<keyword evidence="4" id="KW-0297">G-protein coupled receptor</keyword>
<feature type="domain" description="G-protein coupled receptors family 3 profile" evidence="11">
    <location>
        <begin position="610"/>
        <end position="863"/>
    </location>
</feature>
<evidence type="ECO:0000256" key="6">
    <source>
        <dbReference type="ARBA" id="ARBA00023170"/>
    </source>
</evidence>
<dbReference type="Proteomes" id="UP000612746">
    <property type="component" value="Unassembled WGS sequence"/>
</dbReference>
<dbReference type="GO" id="GO:0038039">
    <property type="term" value="C:G protein-coupled receptor heterodimeric complex"/>
    <property type="evidence" value="ECO:0007669"/>
    <property type="project" value="TreeGrafter"/>
</dbReference>
<feature type="chain" id="PRO_5034308467" description="G-protein coupled receptors family 3 profile domain-containing protein" evidence="10">
    <location>
        <begin position="24"/>
        <end position="1062"/>
    </location>
</feature>